<sequence>MNPLLKALCEGELVELPATIDEIRASTHPAHREEFERELGSTAFNALPHLLMHWAIRAGGAEPGTPFASVTTDMNIPPFCLTDRSAGGRP</sequence>
<keyword evidence="2" id="KW-1185">Reference proteome</keyword>
<gene>
    <name evidence="1" type="ORF">OG288_43480</name>
</gene>
<evidence type="ECO:0000313" key="2">
    <source>
        <dbReference type="Proteomes" id="UP001432166"/>
    </source>
</evidence>
<name>A0ABZ1JWH0_9ACTN</name>
<protein>
    <submittedName>
        <fullName evidence="1">Uncharacterized protein</fullName>
    </submittedName>
</protein>
<dbReference type="EMBL" id="CP108133">
    <property type="protein sequence ID" value="WTP54577.1"/>
    <property type="molecule type" value="Genomic_DNA"/>
</dbReference>
<accession>A0ABZ1JWH0</accession>
<reference evidence="1" key="1">
    <citation type="submission" date="2022-10" db="EMBL/GenBank/DDBJ databases">
        <title>The complete genomes of actinobacterial strains from the NBC collection.</title>
        <authorList>
            <person name="Joergensen T.S."/>
            <person name="Alvarez Arevalo M."/>
            <person name="Sterndorff E.B."/>
            <person name="Faurdal D."/>
            <person name="Vuksanovic O."/>
            <person name="Mourched A.-S."/>
            <person name="Charusanti P."/>
            <person name="Shaw S."/>
            <person name="Blin K."/>
            <person name="Weber T."/>
        </authorList>
    </citation>
    <scope>NUCLEOTIDE SEQUENCE</scope>
    <source>
        <strain evidence="1">NBC_00189</strain>
    </source>
</reference>
<organism evidence="1 2">
    <name type="scientific">Streptomyces tauricus</name>
    <dbReference type="NCBI Taxonomy" id="68274"/>
    <lineage>
        <taxon>Bacteria</taxon>
        <taxon>Bacillati</taxon>
        <taxon>Actinomycetota</taxon>
        <taxon>Actinomycetes</taxon>
        <taxon>Kitasatosporales</taxon>
        <taxon>Streptomycetaceae</taxon>
        <taxon>Streptomyces</taxon>
        <taxon>Streptomyces aurantiacus group</taxon>
    </lineage>
</organism>
<dbReference type="RefSeq" id="WP_328939873.1">
    <property type="nucleotide sequence ID" value="NZ_CP108133.1"/>
</dbReference>
<evidence type="ECO:0000313" key="1">
    <source>
        <dbReference type="EMBL" id="WTP54577.1"/>
    </source>
</evidence>
<proteinExistence type="predicted"/>
<dbReference type="Proteomes" id="UP001432166">
    <property type="component" value="Chromosome"/>
</dbReference>